<feature type="domain" description="Glyoxalase-like" evidence="1">
    <location>
        <begin position="6"/>
        <end position="57"/>
    </location>
</feature>
<dbReference type="InterPro" id="IPR041581">
    <property type="entry name" value="Glyoxalase_6"/>
</dbReference>
<dbReference type="EMBL" id="BAAAZR010000001">
    <property type="protein sequence ID" value="GAA3788116.1"/>
    <property type="molecule type" value="Genomic_DNA"/>
</dbReference>
<dbReference type="SUPFAM" id="SSF54593">
    <property type="entry name" value="Glyoxalase/Bleomycin resistance protein/Dihydroxybiphenyl dioxygenase"/>
    <property type="match status" value="1"/>
</dbReference>
<reference evidence="3" key="1">
    <citation type="journal article" date="2019" name="Int. J. Syst. Evol. Microbiol.">
        <title>The Global Catalogue of Microorganisms (GCM) 10K type strain sequencing project: providing services to taxonomists for standard genome sequencing and annotation.</title>
        <authorList>
            <consortium name="The Broad Institute Genomics Platform"/>
            <consortium name="The Broad Institute Genome Sequencing Center for Infectious Disease"/>
            <person name="Wu L."/>
            <person name="Ma J."/>
        </authorList>
    </citation>
    <scope>NUCLEOTIDE SEQUENCE [LARGE SCALE GENOMIC DNA]</scope>
    <source>
        <strain evidence="3">JCM 16908</strain>
    </source>
</reference>
<accession>A0ABP7HG08</accession>
<dbReference type="Gene3D" id="3.10.180.10">
    <property type="entry name" value="2,3-Dihydroxybiphenyl 1,2-Dioxygenase, domain 1"/>
    <property type="match status" value="1"/>
</dbReference>
<name>A0ABP7HG08_9ACTN</name>
<gene>
    <name evidence="2" type="ORF">GCM10022226_03390</name>
</gene>
<protein>
    <recommendedName>
        <fullName evidence="1">Glyoxalase-like domain-containing protein</fullName>
    </recommendedName>
</protein>
<evidence type="ECO:0000313" key="2">
    <source>
        <dbReference type="EMBL" id="GAA3788116.1"/>
    </source>
</evidence>
<dbReference type="Proteomes" id="UP001500888">
    <property type="component" value="Unassembled WGS sequence"/>
</dbReference>
<evidence type="ECO:0000259" key="1">
    <source>
        <dbReference type="Pfam" id="PF18029"/>
    </source>
</evidence>
<dbReference type="RefSeq" id="WP_344933285.1">
    <property type="nucleotide sequence ID" value="NZ_BAAAZR010000001.1"/>
</dbReference>
<organism evidence="2 3">
    <name type="scientific">Sphaerisporangium flaviroseum</name>
    <dbReference type="NCBI Taxonomy" id="509199"/>
    <lineage>
        <taxon>Bacteria</taxon>
        <taxon>Bacillati</taxon>
        <taxon>Actinomycetota</taxon>
        <taxon>Actinomycetes</taxon>
        <taxon>Streptosporangiales</taxon>
        <taxon>Streptosporangiaceae</taxon>
        <taxon>Sphaerisporangium</taxon>
    </lineage>
</organism>
<dbReference type="InterPro" id="IPR029068">
    <property type="entry name" value="Glyas_Bleomycin-R_OHBP_Dase"/>
</dbReference>
<proteinExistence type="predicted"/>
<evidence type="ECO:0000313" key="3">
    <source>
        <dbReference type="Proteomes" id="UP001500888"/>
    </source>
</evidence>
<dbReference type="CDD" id="cd06587">
    <property type="entry name" value="VOC"/>
    <property type="match status" value="1"/>
</dbReference>
<sequence length="76" mass="8308">MIADLLDCPDPAELAAFYQAILSGTLNRRDRRWARSDDWATLHTSSGFVLAFQRVPDDRSSALAEGSIDGDAQVAL</sequence>
<dbReference type="Pfam" id="PF18029">
    <property type="entry name" value="Glyoxalase_6"/>
    <property type="match status" value="1"/>
</dbReference>
<comment type="caution">
    <text evidence="2">The sequence shown here is derived from an EMBL/GenBank/DDBJ whole genome shotgun (WGS) entry which is preliminary data.</text>
</comment>
<keyword evidence="3" id="KW-1185">Reference proteome</keyword>